<evidence type="ECO:0000313" key="2">
    <source>
        <dbReference type="Proteomes" id="UP000789831"/>
    </source>
</evidence>
<dbReference type="EMBL" id="CAJVPL010000651">
    <property type="protein sequence ID" value="CAG8518276.1"/>
    <property type="molecule type" value="Genomic_DNA"/>
</dbReference>
<protein>
    <submittedName>
        <fullName evidence="1">5178_t:CDS:1</fullName>
    </submittedName>
</protein>
<accession>A0A9N9A5F6</accession>
<sequence length="58" mass="6849">MKNVFFKMRIAKTIEIDTIAIEFPVHFPCQNNSALFFGFFIEDKQRVCLSWKIVDHSP</sequence>
<gene>
    <name evidence="1" type="ORF">AGERDE_LOCUS5099</name>
</gene>
<proteinExistence type="predicted"/>
<name>A0A9N9A5F6_9GLOM</name>
<evidence type="ECO:0000313" key="1">
    <source>
        <dbReference type="EMBL" id="CAG8518276.1"/>
    </source>
</evidence>
<comment type="caution">
    <text evidence="1">The sequence shown here is derived from an EMBL/GenBank/DDBJ whole genome shotgun (WGS) entry which is preliminary data.</text>
</comment>
<dbReference type="Proteomes" id="UP000789831">
    <property type="component" value="Unassembled WGS sequence"/>
</dbReference>
<reference evidence="1" key="1">
    <citation type="submission" date="2021-06" db="EMBL/GenBank/DDBJ databases">
        <authorList>
            <person name="Kallberg Y."/>
            <person name="Tangrot J."/>
            <person name="Rosling A."/>
        </authorList>
    </citation>
    <scope>NUCLEOTIDE SEQUENCE</scope>
    <source>
        <strain evidence="1">MT106</strain>
    </source>
</reference>
<organism evidence="1 2">
    <name type="scientific">Ambispora gerdemannii</name>
    <dbReference type="NCBI Taxonomy" id="144530"/>
    <lineage>
        <taxon>Eukaryota</taxon>
        <taxon>Fungi</taxon>
        <taxon>Fungi incertae sedis</taxon>
        <taxon>Mucoromycota</taxon>
        <taxon>Glomeromycotina</taxon>
        <taxon>Glomeromycetes</taxon>
        <taxon>Archaeosporales</taxon>
        <taxon>Ambisporaceae</taxon>
        <taxon>Ambispora</taxon>
    </lineage>
</organism>
<dbReference type="AlphaFoldDB" id="A0A9N9A5F6"/>
<keyword evidence="2" id="KW-1185">Reference proteome</keyword>